<evidence type="ECO:0000256" key="6">
    <source>
        <dbReference type="ARBA" id="ARBA00022989"/>
    </source>
</evidence>
<keyword evidence="8" id="KW-0997">Cell inner membrane</keyword>
<feature type="transmembrane region" description="Helical" evidence="8">
    <location>
        <begin position="104"/>
        <end position="125"/>
    </location>
</feature>
<evidence type="ECO:0000256" key="4">
    <source>
        <dbReference type="ARBA" id="ARBA00022475"/>
    </source>
</evidence>
<dbReference type="CDD" id="cd17320">
    <property type="entry name" value="MFS_MdfA_MDR_like"/>
    <property type="match status" value="1"/>
</dbReference>
<evidence type="ECO:0000256" key="8">
    <source>
        <dbReference type="RuleBase" id="RU365088"/>
    </source>
</evidence>
<dbReference type="SUPFAM" id="SSF103473">
    <property type="entry name" value="MFS general substrate transporter"/>
    <property type="match status" value="1"/>
</dbReference>
<feature type="transmembrane region" description="Helical" evidence="8">
    <location>
        <begin position="282"/>
        <end position="303"/>
    </location>
</feature>
<dbReference type="PANTHER" id="PTHR23502:SF132">
    <property type="entry name" value="POLYAMINE TRANSPORTER 2-RELATED"/>
    <property type="match status" value="1"/>
</dbReference>
<dbReference type="NCBIfam" id="TIGR00710">
    <property type="entry name" value="efflux_Bcr_CflA"/>
    <property type="match status" value="1"/>
</dbReference>
<dbReference type="GO" id="GO:0005886">
    <property type="term" value="C:plasma membrane"/>
    <property type="evidence" value="ECO:0007669"/>
    <property type="project" value="UniProtKB-SubCell"/>
</dbReference>
<dbReference type="InterPro" id="IPR011701">
    <property type="entry name" value="MFS"/>
</dbReference>
<organism evidence="10 11">
    <name type="scientific">Anaerobiospirillum thomasii</name>
    <dbReference type="NCBI Taxonomy" id="179995"/>
    <lineage>
        <taxon>Bacteria</taxon>
        <taxon>Pseudomonadati</taxon>
        <taxon>Pseudomonadota</taxon>
        <taxon>Gammaproteobacteria</taxon>
        <taxon>Aeromonadales</taxon>
        <taxon>Succinivibrionaceae</taxon>
        <taxon>Anaerobiospirillum</taxon>
    </lineage>
</organism>
<dbReference type="PROSITE" id="PS00216">
    <property type="entry name" value="SUGAR_TRANSPORT_1"/>
    <property type="match status" value="1"/>
</dbReference>
<feature type="transmembrane region" description="Helical" evidence="8">
    <location>
        <begin position="137"/>
        <end position="161"/>
    </location>
</feature>
<dbReference type="Gene3D" id="1.20.1720.10">
    <property type="entry name" value="Multidrug resistance protein D"/>
    <property type="match status" value="1"/>
</dbReference>
<feature type="transmembrane region" description="Helical" evidence="8">
    <location>
        <begin position="252"/>
        <end position="270"/>
    </location>
</feature>
<evidence type="ECO:0000313" key="10">
    <source>
        <dbReference type="EMBL" id="SPT70600.1"/>
    </source>
</evidence>
<evidence type="ECO:0000313" key="11">
    <source>
        <dbReference type="Proteomes" id="UP000250086"/>
    </source>
</evidence>
<evidence type="ECO:0000256" key="7">
    <source>
        <dbReference type="ARBA" id="ARBA00023136"/>
    </source>
</evidence>
<keyword evidence="6 8" id="KW-1133">Transmembrane helix</keyword>
<keyword evidence="11" id="KW-1185">Reference proteome</keyword>
<keyword evidence="5 8" id="KW-0812">Transmembrane</keyword>
<feature type="transmembrane region" description="Helical" evidence="8">
    <location>
        <begin position="79"/>
        <end position="98"/>
    </location>
</feature>
<protein>
    <recommendedName>
        <fullName evidence="8">Bcr/CflA family efflux transporter</fullName>
    </recommendedName>
</protein>
<gene>
    <name evidence="10" type="primary">bcr</name>
    <name evidence="10" type="ORF">NCTC13093_02017</name>
</gene>
<dbReference type="Pfam" id="PF07690">
    <property type="entry name" value="MFS_1"/>
    <property type="match status" value="1"/>
</dbReference>
<dbReference type="AlphaFoldDB" id="A0A2X0VS59"/>
<feature type="domain" description="Major facilitator superfamily (MFS) profile" evidence="9">
    <location>
        <begin position="10"/>
        <end position="396"/>
    </location>
</feature>
<feature type="transmembrane region" description="Helical" evidence="8">
    <location>
        <begin position="167"/>
        <end position="187"/>
    </location>
</feature>
<dbReference type="Proteomes" id="UP000250086">
    <property type="component" value="Unassembled WGS sequence"/>
</dbReference>
<feature type="transmembrane region" description="Helical" evidence="8">
    <location>
        <begin position="216"/>
        <end position="240"/>
    </location>
</feature>
<evidence type="ECO:0000256" key="3">
    <source>
        <dbReference type="ARBA" id="ARBA00022448"/>
    </source>
</evidence>
<evidence type="ECO:0000256" key="2">
    <source>
        <dbReference type="ARBA" id="ARBA00006236"/>
    </source>
</evidence>
<dbReference type="InterPro" id="IPR005829">
    <property type="entry name" value="Sugar_transporter_CS"/>
</dbReference>
<feature type="transmembrane region" description="Helical" evidence="8">
    <location>
        <begin position="371"/>
        <end position="392"/>
    </location>
</feature>
<dbReference type="InterPro" id="IPR004812">
    <property type="entry name" value="Efflux_drug-R_Bcr/CmlA"/>
</dbReference>
<dbReference type="InterPro" id="IPR020846">
    <property type="entry name" value="MFS_dom"/>
</dbReference>
<dbReference type="InterPro" id="IPR036259">
    <property type="entry name" value="MFS_trans_sf"/>
</dbReference>
<accession>A0A2X0VS59</accession>
<dbReference type="GO" id="GO:1990961">
    <property type="term" value="P:xenobiotic detoxification by transmembrane export across the plasma membrane"/>
    <property type="evidence" value="ECO:0007669"/>
    <property type="project" value="InterPro"/>
</dbReference>
<dbReference type="EMBL" id="UAPV01000001">
    <property type="protein sequence ID" value="SPT70600.1"/>
    <property type="molecule type" value="Genomic_DNA"/>
</dbReference>
<keyword evidence="3 8" id="KW-0813">Transport</keyword>
<comment type="subcellular location">
    <subcellularLocation>
        <location evidence="8">Cell inner membrane</location>
        <topology evidence="8">Multi-pass membrane protein</topology>
    </subcellularLocation>
    <subcellularLocation>
        <location evidence="1">Cell membrane</location>
        <topology evidence="1">Multi-pass membrane protein</topology>
    </subcellularLocation>
</comment>
<evidence type="ECO:0000256" key="1">
    <source>
        <dbReference type="ARBA" id="ARBA00004651"/>
    </source>
</evidence>
<dbReference type="RefSeq" id="WP_113744654.1">
    <property type="nucleotide sequence ID" value="NZ_UAPV01000001.1"/>
</dbReference>
<dbReference type="PANTHER" id="PTHR23502">
    <property type="entry name" value="MAJOR FACILITATOR SUPERFAMILY"/>
    <property type="match status" value="1"/>
</dbReference>
<dbReference type="PROSITE" id="PS50850">
    <property type="entry name" value="MFS"/>
    <property type="match status" value="1"/>
</dbReference>
<name>A0A2X0VS59_9GAMM</name>
<evidence type="ECO:0000256" key="5">
    <source>
        <dbReference type="ARBA" id="ARBA00022692"/>
    </source>
</evidence>
<evidence type="ECO:0000259" key="9">
    <source>
        <dbReference type="PROSITE" id="PS50850"/>
    </source>
</evidence>
<feature type="transmembrane region" description="Helical" evidence="8">
    <location>
        <begin position="12"/>
        <end position="35"/>
    </location>
</feature>
<sequence>MQAKHRSFEYIIYIIVLGMLTAFGPVCTDLYLPAFPIITVQLDTTPSLVGLTLTANFLGLALGQIFIGPLSDYYGRRKPLLISLVVFIVASFLCASTNNIYLLILYRFFQGLAGAGGLVLSRSIACDRYSGSELTRFMSLLMSINSIAPIVGPLLGSFIISFASWNAIFYVLTVFGIVLYLLSYRYVEESLPDNMRQDSLSQSIKAMGHELLNRRFLYLVLSMAFIMGGFFAYLAASPFIVQKIYGFNAYDYALIFGLNSIAITLCAFISGRLSMRLGDSSLVYVSLFVLSIASLLMLSIVYFDLKDPVYMLLAMLMAVSMVGMSQSPGFSLVMQSKKGGSGAASGIFGVTIFIFGAISTSLATIMGESVLPLAIILSITTIISLVLFVMALKTGKESHIS</sequence>
<reference evidence="10 11" key="1">
    <citation type="submission" date="2018-06" db="EMBL/GenBank/DDBJ databases">
        <authorList>
            <consortium name="Pathogen Informatics"/>
            <person name="Doyle S."/>
        </authorList>
    </citation>
    <scope>NUCLEOTIDE SEQUENCE [LARGE SCALE GENOMIC DNA]</scope>
    <source>
        <strain evidence="10 11">NCTC13093</strain>
    </source>
</reference>
<feature type="transmembrane region" description="Helical" evidence="8">
    <location>
        <begin position="47"/>
        <end position="67"/>
    </location>
</feature>
<comment type="similarity">
    <text evidence="2 8">Belongs to the major facilitator superfamily. Bcr/CmlA family.</text>
</comment>
<feature type="transmembrane region" description="Helical" evidence="8">
    <location>
        <begin position="309"/>
        <end position="334"/>
    </location>
</feature>
<proteinExistence type="inferred from homology"/>
<feature type="transmembrane region" description="Helical" evidence="8">
    <location>
        <begin position="346"/>
        <end position="365"/>
    </location>
</feature>
<keyword evidence="7 8" id="KW-0472">Membrane</keyword>
<dbReference type="GO" id="GO:0042910">
    <property type="term" value="F:xenobiotic transmembrane transporter activity"/>
    <property type="evidence" value="ECO:0007669"/>
    <property type="project" value="InterPro"/>
</dbReference>
<keyword evidence="4" id="KW-1003">Cell membrane</keyword>